<accession>A0A2P2QIH8</accession>
<keyword evidence="1" id="KW-1133">Transmembrane helix</keyword>
<keyword evidence="1" id="KW-0472">Membrane</keyword>
<evidence type="ECO:0000256" key="1">
    <source>
        <dbReference type="SAM" id="Phobius"/>
    </source>
</evidence>
<dbReference type="EMBL" id="GGEC01086316">
    <property type="protein sequence ID" value="MBX66800.1"/>
    <property type="molecule type" value="Transcribed_RNA"/>
</dbReference>
<feature type="transmembrane region" description="Helical" evidence="1">
    <location>
        <begin position="12"/>
        <end position="29"/>
    </location>
</feature>
<sequence>MYLSCNISSKLAFCFIYLAFWKIKFSFLIENFDTQLEV</sequence>
<keyword evidence="1" id="KW-0812">Transmembrane</keyword>
<organism evidence="2">
    <name type="scientific">Rhizophora mucronata</name>
    <name type="common">Asiatic mangrove</name>
    <dbReference type="NCBI Taxonomy" id="61149"/>
    <lineage>
        <taxon>Eukaryota</taxon>
        <taxon>Viridiplantae</taxon>
        <taxon>Streptophyta</taxon>
        <taxon>Embryophyta</taxon>
        <taxon>Tracheophyta</taxon>
        <taxon>Spermatophyta</taxon>
        <taxon>Magnoliopsida</taxon>
        <taxon>eudicotyledons</taxon>
        <taxon>Gunneridae</taxon>
        <taxon>Pentapetalae</taxon>
        <taxon>rosids</taxon>
        <taxon>fabids</taxon>
        <taxon>Malpighiales</taxon>
        <taxon>Rhizophoraceae</taxon>
        <taxon>Rhizophora</taxon>
    </lineage>
</organism>
<evidence type="ECO:0000313" key="2">
    <source>
        <dbReference type="EMBL" id="MBX66800.1"/>
    </source>
</evidence>
<protein>
    <submittedName>
        <fullName evidence="2">Uncharacterized protein</fullName>
    </submittedName>
</protein>
<reference evidence="2" key="1">
    <citation type="submission" date="2018-02" db="EMBL/GenBank/DDBJ databases">
        <title>Rhizophora mucronata_Transcriptome.</title>
        <authorList>
            <person name="Meera S.P."/>
            <person name="Sreeshan A."/>
            <person name="Augustine A."/>
        </authorList>
    </citation>
    <scope>NUCLEOTIDE SEQUENCE</scope>
    <source>
        <tissue evidence="2">Leaf</tissue>
    </source>
</reference>
<proteinExistence type="predicted"/>
<name>A0A2P2QIH8_RHIMU</name>
<dbReference type="AlphaFoldDB" id="A0A2P2QIH8"/>